<organism evidence="1 2">
    <name type="scientific">Daphnia magna</name>
    <dbReference type="NCBI Taxonomy" id="35525"/>
    <lineage>
        <taxon>Eukaryota</taxon>
        <taxon>Metazoa</taxon>
        <taxon>Ecdysozoa</taxon>
        <taxon>Arthropoda</taxon>
        <taxon>Crustacea</taxon>
        <taxon>Branchiopoda</taxon>
        <taxon>Diplostraca</taxon>
        <taxon>Cladocera</taxon>
        <taxon>Anomopoda</taxon>
        <taxon>Daphniidae</taxon>
        <taxon>Daphnia</taxon>
    </lineage>
</organism>
<comment type="caution">
    <text evidence="1">The sequence shown here is derived from an EMBL/GenBank/DDBJ whole genome shotgun (WGS) entry which is preliminary data.</text>
</comment>
<reference evidence="1 2" key="1">
    <citation type="submission" date="2016-03" db="EMBL/GenBank/DDBJ databases">
        <title>EvidentialGene: Evidence-directed Construction of Genes on Genomes.</title>
        <authorList>
            <person name="Gilbert D.G."/>
            <person name="Choi J.-H."/>
            <person name="Mockaitis K."/>
            <person name="Colbourne J."/>
            <person name="Pfrender M."/>
        </authorList>
    </citation>
    <scope>NUCLEOTIDE SEQUENCE [LARGE SCALE GENOMIC DNA]</scope>
    <source>
        <strain evidence="1 2">Xinb3</strain>
        <tissue evidence="1">Complete organism</tissue>
    </source>
</reference>
<accession>A0A164LXF1</accession>
<sequence>MTHVVLFFFKSSEREREIERERETLNVSHGIPRLWGRVYITTETYTHALSHTHTQKRHTQSFLNLKSKKTKKQTTKQNVVWE</sequence>
<evidence type="ECO:0000313" key="1">
    <source>
        <dbReference type="EMBL" id="KZS04527.1"/>
    </source>
</evidence>
<dbReference type="EMBL" id="LRGB01003123">
    <property type="protein sequence ID" value="KZS04527.1"/>
    <property type="molecule type" value="Genomic_DNA"/>
</dbReference>
<keyword evidence="2" id="KW-1185">Reference proteome</keyword>
<dbReference type="AlphaFoldDB" id="A0A164LXF1"/>
<proteinExistence type="predicted"/>
<gene>
    <name evidence="1" type="ORF">APZ42_032843</name>
</gene>
<evidence type="ECO:0000313" key="2">
    <source>
        <dbReference type="Proteomes" id="UP000076858"/>
    </source>
</evidence>
<dbReference type="Proteomes" id="UP000076858">
    <property type="component" value="Unassembled WGS sequence"/>
</dbReference>
<protein>
    <submittedName>
        <fullName evidence="1">Uncharacterized protein</fullName>
    </submittedName>
</protein>
<name>A0A164LXF1_9CRUS</name>